<evidence type="ECO:0000256" key="1">
    <source>
        <dbReference type="SAM" id="MobiDB-lite"/>
    </source>
</evidence>
<dbReference type="PANTHER" id="PTHR42080:SF1">
    <property type="entry name" value="SRR1-LIKE DOMAIN-CONTAINING PROTEIN"/>
    <property type="match status" value="1"/>
</dbReference>
<organism evidence="3 4">
    <name type="scientific">Curvularia kusanoi</name>
    <name type="common">Cochliobolus kusanoi</name>
    <dbReference type="NCBI Taxonomy" id="90978"/>
    <lineage>
        <taxon>Eukaryota</taxon>
        <taxon>Fungi</taxon>
        <taxon>Dikarya</taxon>
        <taxon>Ascomycota</taxon>
        <taxon>Pezizomycotina</taxon>
        <taxon>Dothideomycetes</taxon>
        <taxon>Pleosporomycetidae</taxon>
        <taxon>Pleosporales</taxon>
        <taxon>Pleosporineae</taxon>
        <taxon>Pleosporaceae</taxon>
        <taxon>Curvularia</taxon>
    </lineage>
</organism>
<evidence type="ECO:0000313" key="3">
    <source>
        <dbReference type="EMBL" id="KAF3007937.1"/>
    </source>
</evidence>
<reference evidence="3" key="1">
    <citation type="submission" date="2019-04" db="EMBL/GenBank/DDBJ databases">
        <title>Sequencing of skin fungus with MAO and IRED activity.</title>
        <authorList>
            <person name="Marsaioli A.J."/>
            <person name="Bonatto J.M.C."/>
            <person name="Reis Junior O."/>
        </authorList>
    </citation>
    <scope>NUCLEOTIDE SEQUENCE</scope>
    <source>
        <strain evidence="3">30M1</strain>
    </source>
</reference>
<keyword evidence="4" id="KW-1185">Reference proteome</keyword>
<protein>
    <recommendedName>
        <fullName evidence="2">SRR1-like domain-containing protein</fullName>
    </recommendedName>
</protein>
<evidence type="ECO:0000259" key="2">
    <source>
        <dbReference type="Pfam" id="PF07985"/>
    </source>
</evidence>
<accession>A0A9P4TKH2</accession>
<dbReference type="EMBL" id="SWKU01000004">
    <property type="protein sequence ID" value="KAF3007937.1"/>
    <property type="molecule type" value="Genomic_DNA"/>
</dbReference>
<feature type="domain" description="SRR1-like" evidence="2">
    <location>
        <begin position="55"/>
        <end position="194"/>
    </location>
</feature>
<dbReference type="Pfam" id="PF07985">
    <property type="entry name" value="SRR1"/>
    <property type="match status" value="1"/>
</dbReference>
<evidence type="ECO:0000313" key="4">
    <source>
        <dbReference type="Proteomes" id="UP000801428"/>
    </source>
</evidence>
<feature type="region of interest" description="Disordered" evidence="1">
    <location>
        <begin position="1"/>
        <end position="21"/>
    </location>
</feature>
<dbReference type="AlphaFoldDB" id="A0A9P4TKH2"/>
<dbReference type="PANTHER" id="PTHR42080">
    <property type="entry name" value="SRR1 DOMAIN-CONTAINING PROTEIN"/>
    <property type="match status" value="1"/>
</dbReference>
<name>A0A9P4TKH2_CURKU</name>
<gene>
    <name evidence="3" type="ORF">E8E13_011251</name>
</gene>
<comment type="caution">
    <text evidence="3">The sequence shown here is derived from an EMBL/GenBank/DDBJ whole genome shotgun (WGS) entry which is preliminary data.</text>
</comment>
<sequence length="249" mass="27918">MPHIIPDAEVSTSQKQRQRKAKYKSLPRELLQLTTRLPDLQDLYAQSQLARSVNRQLQAISKAGSPVTRIVSLGLGSLLVTKGQSRRLKQLAVLLAIRDCFQDRRNEPIEVYAQDPTFTRADETLLAAIGIQILRTSSGSDLGEAAAFITPETVVYSPFLTLEAYEQLLLNSSVPMRYLIGDDFDALLQKWPKHSPERKQVEGLTRMGLSEYRRKAIVGEGFWTADDETFPMAVYSRSGAEPNKLKAKI</sequence>
<proteinExistence type="predicted"/>
<dbReference type="Proteomes" id="UP000801428">
    <property type="component" value="Unassembled WGS sequence"/>
</dbReference>
<dbReference type="InterPro" id="IPR012942">
    <property type="entry name" value="SRR1-like"/>
</dbReference>
<dbReference type="OrthoDB" id="5318346at2759"/>